<keyword evidence="1" id="KW-1003">Cell membrane</keyword>
<evidence type="ECO:0000256" key="1">
    <source>
        <dbReference type="RuleBase" id="RU363076"/>
    </source>
</evidence>
<keyword evidence="1" id="KW-1133">Transmembrane helix</keyword>
<evidence type="ECO:0000313" key="5">
    <source>
        <dbReference type="Proteomes" id="UP000659061"/>
    </source>
</evidence>
<dbReference type="GO" id="GO:0005886">
    <property type="term" value="C:plasma membrane"/>
    <property type="evidence" value="ECO:0007669"/>
    <property type="project" value="UniProtKB-SubCell"/>
</dbReference>
<comment type="similarity">
    <text evidence="1">Belongs to the SURF1 family.</text>
</comment>
<reference evidence="2" key="2">
    <citation type="submission" date="2020-09" db="EMBL/GenBank/DDBJ databases">
        <title>Novel species in genus Aeromicrobium.</title>
        <authorList>
            <person name="Zhang G."/>
        </authorList>
    </citation>
    <scope>NUCLEOTIDE SEQUENCE</scope>
    <source>
        <strain evidence="2">SSW1-57</strain>
    </source>
</reference>
<gene>
    <name evidence="3" type="ORF">BJ975_003003</name>
    <name evidence="2" type="ORF">IDH50_05715</name>
</gene>
<dbReference type="Proteomes" id="UP000587211">
    <property type="component" value="Unassembled WGS sequence"/>
</dbReference>
<evidence type="ECO:0000313" key="3">
    <source>
        <dbReference type="EMBL" id="NYI39628.1"/>
    </source>
</evidence>
<dbReference type="RefSeq" id="WP_179427430.1">
    <property type="nucleotide sequence ID" value="NZ_BAAAMP010000002.1"/>
</dbReference>
<dbReference type="Pfam" id="PF02104">
    <property type="entry name" value="SURF1"/>
    <property type="match status" value="1"/>
</dbReference>
<dbReference type="EMBL" id="JACWMT010000001">
    <property type="protein sequence ID" value="MBD1269716.1"/>
    <property type="molecule type" value="Genomic_DNA"/>
</dbReference>
<feature type="transmembrane region" description="Helical" evidence="1">
    <location>
        <begin position="20"/>
        <end position="40"/>
    </location>
</feature>
<reference evidence="3 4" key="1">
    <citation type="submission" date="2020-07" db="EMBL/GenBank/DDBJ databases">
        <title>Sequencing the genomes of 1000 actinobacteria strains.</title>
        <authorList>
            <person name="Klenk H.-P."/>
        </authorList>
    </citation>
    <scope>NUCLEOTIDE SEQUENCE [LARGE SCALE GENOMIC DNA]</scope>
    <source>
        <strain evidence="3 4">DSM 19087</strain>
    </source>
</reference>
<keyword evidence="1" id="KW-0472">Membrane</keyword>
<dbReference type="Proteomes" id="UP000659061">
    <property type="component" value="Unassembled WGS sequence"/>
</dbReference>
<dbReference type="AlphaFoldDB" id="A0A8I0FVI5"/>
<dbReference type="InterPro" id="IPR002994">
    <property type="entry name" value="Surf1/Shy1"/>
</dbReference>
<evidence type="ECO:0000313" key="4">
    <source>
        <dbReference type="Proteomes" id="UP000587211"/>
    </source>
</evidence>
<keyword evidence="4" id="KW-1185">Reference proteome</keyword>
<sequence>MNDRPGVGAWFRPAVLGLHLFAIAAIGFCLFMGTWQLGAYDQRQEDERAEQGETAAAVPLESVWAPGDVFTTDQDQRPVTVTGTFRPAAEQLWVTDREQGGATGVWLLAPVTVGDAQLMVVRGWAPEAPATFPDVPVGEVSFEAVLQPGEESASGWDPAARTIGSVRIPTLLNELGYADLWSGFAISTDPAVAGGLDVAEVPEADVSWTAGGRNLGYGLQWWVFAAFALFMWWRMAREMVLGRDR</sequence>
<accession>A0A8I0FVI5</accession>
<feature type="transmembrane region" description="Helical" evidence="1">
    <location>
        <begin position="215"/>
        <end position="235"/>
    </location>
</feature>
<dbReference type="EMBL" id="JACBZN010000001">
    <property type="protein sequence ID" value="NYI39628.1"/>
    <property type="molecule type" value="Genomic_DNA"/>
</dbReference>
<comment type="subcellular location">
    <subcellularLocation>
        <location evidence="1">Cell membrane</location>
        <topology evidence="1">Multi-pass membrane protein</topology>
    </subcellularLocation>
</comment>
<keyword evidence="1" id="KW-0812">Transmembrane</keyword>
<evidence type="ECO:0000313" key="2">
    <source>
        <dbReference type="EMBL" id="MBD1269716.1"/>
    </source>
</evidence>
<name>A0A8I0FVI5_9ACTN</name>
<comment type="caution">
    <text evidence="2">The sequence shown here is derived from an EMBL/GenBank/DDBJ whole genome shotgun (WGS) entry which is preliminary data.</text>
</comment>
<proteinExistence type="inferred from homology"/>
<organism evidence="2 5">
    <name type="scientific">Aeromicrobium tamlense</name>
    <dbReference type="NCBI Taxonomy" id="375541"/>
    <lineage>
        <taxon>Bacteria</taxon>
        <taxon>Bacillati</taxon>
        <taxon>Actinomycetota</taxon>
        <taxon>Actinomycetes</taxon>
        <taxon>Propionibacteriales</taxon>
        <taxon>Nocardioidaceae</taxon>
        <taxon>Aeromicrobium</taxon>
    </lineage>
</organism>
<protein>
    <recommendedName>
        <fullName evidence="1">SURF1-like protein</fullName>
    </recommendedName>
</protein>
<dbReference type="CDD" id="cd06662">
    <property type="entry name" value="SURF1"/>
    <property type="match status" value="1"/>
</dbReference>
<dbReference type="PROSITE" id="PS50895">
    <property type="entry name" value="SURF1"/>
    <property type="match status" value="1"/>
</dbReference>